<reference evidence="2" key="1">
    <citation type="submission" date="2021-05" db="EMBL/GenBank/DDBJ databases">
        <authorList>
            <person name="Alioto T."/>
            <person name="Alioto T."/>
            <person name="Gomez Garrido J."/>
        </authorList>
    </citation>
    <scope>NUCLEOTIDE SEQUENCE</scope>
</reference>
<name>A0A8D8MX94_CULPI</name>
<evidence type="ECO:0000313" key="2">
    <source>
        <dbReference type="EMBL" id="CAG6544164.1"/>
    </source>
</evidence>
<evidence type="ECO:0000256" key="1">
    <source>
        <dbReference type="SAM" id="SignalP"/>
    </source>
</evidence>
<dbReference type="AlphaFoldDB" id="A0A8D8MX94"/>
<proteinExistence type="predicted"/>
<dbReference type="EMBL" id="HBUE01336535">
    <property type="protein sequence ID" value="CAG6596298.1"/>
    <property type="molecule type" value="Transcribed_RNA"/>
</dbReference>
<accession>A0A8D8MX94</accession>
<organism evidence="2">
    <name type="scientific">Culex pipiens</name>
    <name type="common">House mosquito</name>
    <dbReference type="NCBI Taxonomy" id="7175"/>
    <lineage>
        <taxon>Eukaryota</taxon>
        <taxon>Metazoa</taxon>
        <taxon>Ecdysozoa</taxon>
        <taxon>Arthropoda</taxon>
        <taxon>Hexapoda</taxon>
        <taxon>Insecta</taxon>
        <taxon>Pterygota</taxon>
        <taxon>Neoptera</taxon>
        <taxon>Endopterygota</taxon>
        <taxon>Diptera</taxon>
        <taxon>Nematocera</taxon>
        <taxon>Culicoidea</taxon>
        <taxon>Culicidae</taxon>
        <taxon>Culicinae</taxon>
        <taxon>Culicini</taxon>
        <taxon>Culex</taxon>
        <taxon>Culex</taxon>
    </lineage>
</organism>
<dbReference type="EMBL" id="HBUE01229753">
    <property type="protein sequence ID" value="CAG6544164.1"/>
    <property type="molecule type" value="Transcribed_RNA"/>
</dbReference>
<feature type="chain" id="PRO_5036428432" evidence="1">
    <location>
        <begin position="24"/>
        <end position="136"/>
    </location>
</feature>
<keyword evidence="1" id="KW-0732">Signal</keyword>
<protein>
    <submittedName>
        <fullName evidence="2">(northern house mosquito) hypothetical protein</fullName>
    </submittedName>
</protein>
<sequence length="136" mass="15299">MTWGWTTTESISLALVSWHFVEFAEPILNIHRSSQQYSARRPRISSRVHPVASQRAATTVATSFVRWCSSTNQRACAKRVSCVKTESASILDSAFRKPPVKPQNTASTTAQRWPFPLPSRFPTITPFQLHQPCTPT</sequence>
<feature type="signal peptide" evidence="1">
    <location>
        <begin position="1"/>
        <end position="23"/>
    </location>
</feature>